<keyword evidence="4" id="KW-1185">Reference proteome</keyword>
<dbReference type="EMBL" id="CAICTM010001389">
    <property type="protein sequence ID" value="CAB9523226.1"/>
    <property type="molecule type" value="Genomic_DNA"/>
</dbReference>
<gene>
    <name evidence="3" type="ORF">SEMRO_1391_G268760.1</name>
</gene>
<feature type="transmembrane region" description="Helical" evidence="2">
    <location>
        <begin position="93"/>
        <end position="112"/>
    </location>
</feature>
<evidence type="ECO:0000256" key="2">
    <source>
        <dbReference type="SAM" id="Phobius"/>
    </source>
</evidence>
<organism evidence="3 4">
    <name type="scientific">Seminavis robusta</name>
    <dbReference type="NCBI Taxonomy" id="568900"/>
    <lineage>
        <taxon>Eukaryota</taxon>
        <taxon>Sar</taxon>
        <taxon>Stramenopiles</taxon>
        <taxon>Ochrophyta</taxon>
        <taxon>Bacillariophyta</taxon>
        <taxon>Bacillariophyceae</taxon>
        <taxon>Bacillariophycidae</taxon>
        <taxon>Naviculales</taxon>
        <taxon>Naviculaceae</taxon>
        <taxon>Seminavis</taxon>
    </lineage>
</organism>
<sequence>MADTTTPVDAPVVSSVPPALDAQQKKQQQEMMLDEDPLLISQTLTYVTDDGSVLHSFQSSSFSFGFKLRFIILEIIFVLLLVAAVPIGAHGTVVAVSVANLLVLAWFWYNLVRSVDVTDDGALRFWIGNIEVDVPFDKIVSIRRVASTSPCSSMMAFSYPYRGFLSDPTDGVAIVTTVPSTPFWLWPRSAGKPDRSCCFGIFACPRLTVMFSPTGGSLNFIREVENEMRNFSNGKMQRNRKPKSTTPTANPDFLDV</sequence>
<name>A0A9N8HRF6_9STRA</name>
<accession>A0A9N8HRF6</accession>
<feature type="region of interest" description="Disordered" evidence="1">
    <location>
        <begin position="231"/>
        <end position="256"/>
    </location>
</feature>
<reference evidence="3" key="1">
    <citation type="submission" date="2020-06" db="EMBL/GenBank/DDBJ databases">
        <authorList>
            <consortium name="Plant Systems Biology data submission"/>
        </authorList>
    </citation>
    <scope>NUCLEOTIDE SEQUENCE</scope>
    <source>
        <strain evidence="3">D6</strain>
    </source>
</reference>
<protein>
    <submittedName>
        <fullName evidence="3">Uncharacterized protein</fullName>
    </submittedName>
</protein>
<proteinExistence type="predicted"/>
<dbReference type="OrthoDB" id="37026at2759"/>
<keyword evidence="2" id="KW-1133">Transmembrane helix</keyword>
<dbReference type="Proteomes" id="UP001153069">
    <property type="component" value="Unassembled WGS sequence"/>
</dbReference>
<comment type="caution">
    <text evidence="3">The sequence shown here is derived from an EMBL/GenBank/DDBJ whole genome shotgun (WGS) entry which is preliminary data.</text>
</comment>
<evidence type="ECO:0000313" key="3">
    <source>
        <dbReference type="EMBL" id="CAB9523226.1"/>
    </source>
</evidence>
<feature type="transmembrane region" description="Helical" evidence="2">
    <location>
        <begin position="68"/>
        <end position="87"/>
    </location>
</feature>
<keyword evidence="2" id="KW-0812">Transmembrane</keyword>
<dbReference type="AlphaFoldDB" id="A0A9N8HRF6"/>
<evidence type="ECO:0000256" key="1">
    <source>
        <dbReference type="SAM" id="MobiDB-lite"/>
    </source>
</evidence>
<keyword evidence="2" id="KW-0472">Membrane</keyword>
<evidence type="ECO:0000313" key="4">
    <source>
        <dbReference type="Proteomes" id="UP001153069"/>
    </source>
</evidence>